<dbReference type="RefSeq" id="WP_169342831.1">
    <property type="nucleotide sequence ID" value="NZ_JABBJJ010000004.1"/>
</dbReference>
<dbReference type="EMBL" id="JABBJJ010000004">
    <property type="protein sequence ID" value="NMO13554.1"/>
    <property type="molecule type" value="Genomic_DNA"/>
</dbReference>
<keyword evidence="1" id="KW-0378">Hydrolase</keyword>
<evidence type="ECO:0000313" key="2">
    <source>
        <dbReference type="Proteomes" id="UP000518300"/>
    </source>
</evidence>
<protein>
    <submittedName>
        <fullName evidence="1">Carboxypeptidase regulatory-like domain-containing protein</fullName>
    </submittedName>
</protein>
<sequence>MRYRLVAGGALLLLLALLLAIASGGREGRRASVTTRAAGTGPDSSTAALEAHESAVLRGWVQDARGLPVAAQVLAFEAAPPLTREGLERHMVAEAPETPPLATATTGPDGAFLLRVPEGRYHLLAERGGQPAALALDVRPGPSEVRLVVADGERLTGQVVSVAGGVARARVTVVSLAPALRLREVESDETGAFEVEGLFPQERYGVWARAAGHGPRGVLVPASRPVTVMLPCALRLEGRVLERGVAAPGARVRPRGGGPEARADSAGRFVLEDIDCSGRTELLAESTTGVGELAIEPLSEDTSGLDIPLETAGGLRVRVVEARSGRLLEGASLQSPAAPEVVWREEDVGHFRAAPLMPGPHAVLVRAPGHGAVQRVLEVGAGPDTQVEVELPPESVLAGRVLGPEGLGMEGARIHLVGAGRSGAEEVLTGADGRFEVRGLTEDTYELRVERQGYLPVTRELRLPRAGPLELSLAPAAAVAVKVLGARGEPVEDAAVSLSRVGETVREEGTDTRGGVHFGGLVPGSYLARARAQGYLPSEPVPVEAWDEEAAPVTLVLREGLALSGRVRDARGAPVGEAEVVLMGVGMSVSSTRTDAQGRFTLSGLAPGRGQLRVEKLGHPLREAEVEVPASNLELVLESPRSE</sequence>
<dbReference type="SUPFAM" id="SSF49464">
    <property type="entry name" value="Carboxypeptidase regulatory domain-like"/>
    <property type="match status" value="1"/>
</dbReference>
<name>A0A848L4B4_9BACT</name>
<organism evidence="1 2">
    <name type="scientific">Pyxidicoccus fallax</name>
    <dbReference type="NCBI Taxonomy" id="394095"/>
    <lineage>
        <taxon>Bacteria</taxon>
        <taxon>Pseudomonadati</taxon>
        <taxon>Myxococcota</taxon>
        <taxon>Myxococcia</taxon>
        <taxon>Myxococcales</taxon>
        <taxon>Cystobacterineae</taxon>
        <taxon>Myxococcaceae</taxon>
        <taxon>Pyxidicoccus</taxon>
    </lineage>
</organism>
<dbReference type="SUPFAM" id="SSF49478">
    <property type="entry name" value="Cna protein B-type domain"/>
    <property type="match status" value="1"/>
</dbReference>
<reference evidence="1 2" key="1">
    <citation type="submission" date="2020-04" db="EMBL/GenBank/DDBJ databases">
        <title>Draft genome of Pyxidicoccus fallax type strain.</title>
        <authorList>
            <person name="Whitworth D.E."/>
        </authorList>
    </citation>
    <scope>NUCLEOTIDE SEQUENCE [LARGE SCALE GENOMIC DNA]</scope>
    <source>
        <strain evidence="1 2">DSM 14698</strain>
    </source>
</reference>
<dbReference type="InterPro" id="IPR013784">
    <property type="entry name" value="Carb-bd-like_fold"/>
</dbReference>
<comment type="caution">
    <text evidence="1">The sequence shown here is derived from an EMBL/GenBank/DDBJ whole genome shotgun (WGS) entry which is preliminary data.</text>
</comment>
<evidence type="ECO:0000313" key="1">
    <source>
        <dbReference type="EMBL" id="NMO13554.1"/>
    </source>
</evidence>
<dbReference type="InterPro" id="IPR008969">
    <property type="entry name" value="CarboxyPept-like_regulatory"/>
</dbReference>
<keyword evidence="1" id="KW-0645">Protease</keyword>
<dbReference type="SUPFAM" id="SSF49452">
    <property type="entry name" value="Starch-binding domain-like"/>
    <property type="match status" value="1"/>
</dbReference>
<gene>
    <name evidence="1" type="ORF">HG543_01575</name>
</gene>
<dbReference type="GO" id="GO:0030246">
    <property type="term" value="F:carbohydrate binding"/>
    <property type="evidence" value="ECO:0007669"/>
    <property type="project" value="InterPro"/>
</dbReference>
<accession>A0A848L4B4</accession>
<dbReference type="Pfam" id="PF13620">
    <property type="entry name" value="CarboxypepD_reg"/>
    <property type="match status" value="3"/>
</dbReference>
<keyword evidence="2" id="KW-1185">Reference proteome</keyword>
<proteinExistence type="predicted"/>
<dbReference type="GO" id="GO:0004180">
    <property type="term" value="F:carboxypeptidase activity"/>
    <property type="evidence" value="ECO:0007669"/>
    <property type="project" value="UniProtKB-KW"/>
</dbReference>
<dbReference type="Proteomes" id="UP000518300">
    <property type="component" value="Unassembled WGS sequence"/>
</dbReference>
<keyword evidence="1" id="KW-0121">Carboxypeptidase</keyword>
<dbReference type="Gene3D" id="2.60.40.1120">
    <property type="entry name" value="Carboxypeptidase-like, regulatory domain"/>
    <property type="match status" value="3"/>
</dbReference>
<dbReference type="AlphaFoldDB" id="A0A848L4B4"/>